<dbReference type="GO" id="GO:0005737">
    <property type="term" value="C:cytoplasm"/>
    <property type="evidence" value="ECO:0007669"/>
    <property type="project" value="TreeGrafter"/>
</dbReference>
<accession>A0A914HNM9</accession>
<dbReference type="SMART" id="SM00220">
    <property type="entry name" value="S_TKc"/>
    <property type="match status" value="1"/>
</dbReference>
<feature type="domain" description="Protein kinase" evidence="2">
    <location>
        <begin position="119"/>
        <end position="428"/>
    </location>
</feature>
<evidence type="ECO:0000256" key="1">
    <source>
        <dbReference type="SAM" id="MobiDB-lite"/>
    </source>
</evidence>
<dbReference type="PANTHER" id="PTHR24361">
    <property type="entry name" value="MITOGEN-ACTIVATED KINASE KINASE KINASE"/>
    <property type="match status" value="1"/>
</dbReference>
<protein>
    <submittedName>
        <fullName evidence="4">Protein kinase domain-containing protein</fullName>
    </submittedName>
</protein>
<dbReference type="PROSITE" id="PS50011">
    <property type="entry name" value="PROTEIN_KINASE_DOM"/>
    <property type="match status" value="1"/>
</dbReference>
<dbReference type="SUPFAM" id="SSF56112">
    <property type="entry name" value="Protein kinase-like (PK-like)"/>
    <property type="match status" value="1"/>
</dbReference>
<dbReference type="GO" id="GO:0005524">
    <property type="term" value="F:ATP binding"/>
    <property type="evidence" value="ECO:0007669"/>
    <property type="project" value="InterPro"/>
</dbReference>
<keyword evidence="3" id="KW-1185">Reference proteome</keyword>
<dbReference type="AlphaFoldDB" id="A0A914HNM9"/>
<name>A0A914HNM9_GLORO</name>
<evidence type="ECO:0000259" key="2">
    <source>
        <dbReference type="PROSITE" id="PS50011"/>
    </source>
</evidence>
<dbReference type="InterPro" id="IPR000719">
    <property type="entry name" value="Prot_kinase_dom"/>
</dbReference>
<organism evidence="3 4">
    <name type="scientific">Globodera rostochiensis</name>
    <name type="common">Golden nematode worm</name>
    <name type="synonym">Heterodera rostochiensis</name>
    <dbReference type="NCBI Taxonomy" id="31243"/>
    <lineage>
        <taxon>Eukaryota</taxon>
        <taxon>Metazoa</taxon>
        <taxon>Ecdysozoa</taxon>
        <taxon>Nematoda</taxon>
        <taxon>Chromadorea</taxon>
        <taxon>Rhabditida</taxon>
        <taxon>Tylenchina</taxon>
        <taxon>Tylenchomorpha</taxon>
        <taxon>Tylenchoidea</taxon>
        <taxon>Heteroderidae</taxon>
        <taxon>Heteroderinae</taxon>
        <taxon>Globodera</taxon>
    </lineage>
</organism>
<evidence type="ECO:0000313" key="4">
    <source>
        <dbReference type="WBParaSite" id="Gr19_v10_g2812.t1"/>
    </source>
</evidence>
<proteinExistence type="predicted"/>
<dbReference type="GO" id="GO:0004674">
    <property type="term" value="F:protein serine/threonine kinase activity"/>
    <property type="evidence" value="ECO:0007669"/>
    <property type="project" value="TreeGrafter"/>
</dbReference>
<dbReference type="InterPro" id="IPR011009">
    <property type="entry name" value="Kinase-like_dom_sf"/>
</dbReference>
<dbReference type="Proteomes" id="UP000887572">
    <property type="component" value="Unplaced"/>
</dbReference>
<sequence>MLAYYCKDEFHRFSIKQPNRTSKIFKTFAAKEDGLHEAINLPNGRKCTTRVPKFMFQLSFKTRFLISGQLPMVSAQKFLQIRAQRGERSRLEMELKARGREVISHCREATTHVRDYNELRLLEQMVDSQGITVEETLLVSRVSSPALRYALRIIEMRNEDAFRAVFHEITILKKLELHDNIMGLFAAFRHRQYMGLLQPPFATLQDKIELLYRFRKSGGQTPILFRDPLLEKKWNEDISESRSREFLLQIGIFGKDAVVYVLRRVLSGLEYLNSKLFVHTHICASSVFVDEHCSIKLGSFLHVRRIRSTKWEFTGNPSRLPPEAFRSSHSAQNVIKSNFDTWSIGLFVLEMITRKQLQYTREEMQQIAEQFIDGTQEPPTLAEIEPSTVADNQQQLYDPHIDSFLATCFTVDPAARPIPSELLNHPFMSRQCIETKARINVGVESKDAVQWNTKRRSLRLEMMAVHSYYGQLKERDLVFAILNAISLVKEGTHMPIFTENLSAVVRSNFVAVDASLAFQQGEEWSRDVLNISNASPSPEEVKRQKEHKTPHRSGEQISRGHNNRFPQEEREYQRCEMVFFVNRNWSREHRQLFVAYQFARWFLRGLICFPDLVRIVDELDDILIDHMLCLVPRPFSPYKTSSRTAPPDSVAFISGLRRSLYDPDSVKDPETHKFNNIYVEVVLSKKLLKKKLDKFNQLREGDPVELPPNVDPLCASATFYDLNMRRLDVMETVLLGERRVRDWEFKPEQRFVDSTSPSTQLTTLLNERRRNPNMMVDSEISWEASNQARRAKIWGDYTRDFMYRFARYHVPYQISEDSSAKVFGRPRLQSSTEMLAIEPLNSVASEENSPKELDELQMQLLRTRSKQEEDFAVASKTHDDVELRRRALMHQLGHEKRQKVELFRDLTVQLEELCIRFRQAETNLPVPPGIEKNRADLERFPKHRR</sequence>
<dbReference type="WBParaSite" id="Gr19_v10_g2812.t1">
    <property type="protein sequence ID" value="Gr19_v10_g2812.t1"/>
    <property type="gene ID" value="Gr19_v10_g2812"/>
</dbReference>
<dbReference type="Pfam" id="PF00069">
    <property type="entry name" value="Pkinase"/>
    <property type="match status" value="1"/>
</dbReference>
<feature type="region of interest" description="Disordered" evidence="1">
    <location>
        <begin position="532"/>
        <end position="566"/>
    </location>
</feature>
<reference evidence="4" key="1">
    <citation type="submission" date="2022-11" db="UniProtKB">
        <authorList>
            <consortium name="WormBaseParasite"/>
        </authorList>
    </citation>
    <scope>IDENTIFICATION</scope>
</reference>
<evidence type="ECO:0000313" key="3">
    <source>
        <dbReference type="Proteomes" id="UP000887572"/>
    </source>
</evidence>
<dbReference type="InterPro" id="IPR053235">
    <property type="entry name" value="Ser_Thr_kinase"/>
</dbReference>
<dbReference type="Gene3D" id="1.10.510.10">
    <property type="entry name" value="Transferase(Phosphotransferase) domain 1"/>
    <property type="match status" value="1"/>
</dbReference>